<evidence type="ECO:0000313" key="3">
    <source>
        <dbReference type="Proteomes" id="UP000005426"/>
    </source>
</evidence>
<comment type="caution">
    <text evidence="2">The sequence shown here is derived from an EMBL/GenBank/DDBJ whole genome shotgun (WGS) entry which is preliminary data.</text>
</comment>
<organism evidence="2 3">
    <name type="scientific">Hypocrea atroviridis (strain ATCC 20476 / IMI 206040)</name>
    <name type="common">Trichoderma atroviride</name>
    <dbReference type="NCBI Taxonomy" id="452589"/>
    <lineage>
        <taxon>Eukaryota</taxon>
        <taxon>Fungi</taxon>
        <taxon>Dikarya</taxon>
        <taxon>Ascomycota</taxon>
        <taxon>Pezizomycotina</taxon>
        <taxon>Sordariomycetes</taxon>
        <taxon>Hypocreomycetidae</taxon>
        <taxon>Hypocreales</taxon>
        <taxon>Hypocreaceae</taxon>
        <taxon>Trichoderma</taxon>
    </lineage>
</organism>
<evidence type="ECO:0000313" key="2">
    <source>
        <dbReference type="EMBL" id="EHK50785.1"/>
    </source>
</evidence>
<feature type="domain" description="Heterokaryon incompatibility" evidence="1">
    <location>
        <begin position="255"/>
        <end position="392"/>
    </location>
</feature>
<dbReference type="AlphaFoldDB" id="G9NFS2"/>
<dbReference type="OrthoDB" id="5428863at2759"/>
<accession>G9NFS2</accession>
<dbReference type="STRING" id="452589.G9NFS2"/>
<dbReference type="PANTHER" id="PTHR33112">
    <property type="entry name" value="DOMAIN PROTEIN, PUTATIVE-RELATED"/>
    <property type="match status" value="1"/>
</dbReference>
<gene>
    <name evidence="2" type="ORF">TRIATDRAFT_269934</name>
</gene>
<dbReference type="EMBL" id="ABDG02000013">
    <property type="protein sequence ID" value="EHK50785.1"/>
    <property type="molecule type" value="Genomic_DNA"/>
</dbReference>
<dbReference type="Pfam" id="PF06985">
    <property type="entry name" value="HET"/>
    <property type="match status" value="1"/>
</dbReference>
<keyword evidence="3" id="KW-1185">Reference proteome</keyword>
<sequence length="641" mass="72081">MDTGLYNYTSGEGAAEIIYVAFALAVMQPASYATKRNREDSSIPNSITHLPQKLLKTAPNKAAELLETTSSSYESVTSIEVDLCKRCGSLDMDEILSTRPKSSRGRLVKDLGRAEAPIFDPSCSFCRLLSSVYTTTFEPLPAGNLLLYAFPSDGRLWSFEDQVVLLAIKQQSTLAADHQLLCSISPPSYKSNGGTLRARLIASDHIDYSIIHGWIMTCKQDHRICKRVRLQQPMFLRFIDCETREIVSGDISYQYVALSYVWGTSNCQPTASSGETLLLGEDLRTIEDAITVTKALGVRYLWIDRYCINQVDAKEKHTQVRQMDKVYQGAYITIIAAAGSDPTYGLPGVGRTPRVAQPRARVGKHILASLMVHPSVLIKQSVWMSRGWTYQEALCSQRRLIFTDQYVYYECAEANWSETCDLERSWSGWNIFTKGLFGKYPWEVITYISVYAQRQLTYDSDALNGILGILRLLEEEPKYPVFDCSRNSFVDFETVLDDYKKDSFSYPVSPILYITGLAIDLRIQHNNENDLFYTTNDHIRSLYVLPILTLPGSEDITFQVNITESIQKSEATEELLSQTIKGIILGDSARSTQMNNSGLFILAVKRVRTKNGVDEYERLGTGYIGVSRLTECATLQSIFLA</sequence>
<dbReference type="PANTHER" id="PTHR33112:SF1">
    <property type="entry name" value="HETEROKARYON INCOMPATIBILITY DOMAIN-CONTAINING PROTEIN"/>
    <property type="match status" value="1"/>
</dbReference>
<dbReference type="InterPro" id="IPR010730">
    <property type="entry name" value="HET"/>
</dbReference>
<reference evidence="2 3" key="1">
    <citation type="journal article" date="2011" name="Genome Biol.">
        <title>Comparative genome sequence analysis underscores mycoparasitism as the ancestral life style of Trichoderma.</title>
        <authorList>
            <person name="Kubicek C.P."/>
            <person name="Herrera-Estrella A."/>
            <person name="Seidl-Seiboth V."/>
            <person name="Martinez D.A."/>
            <person name="Druzhinina I.S."/>
            <person name="Thon M."/>
            <person name="Zeilinger S."/>
            <person name="Casas-Flores S."/>
            <person name="Horwitz B.A."/>
            <person name="Mukherjee P.K."/>
            <person name="Mukherjee M."/>
            <person name="Kredics L."/>
            <person name="Alcaraz L.D."/>
            <person name="Aerts A."/>
            <person name="Antal Z."/>
            <person name="Atanasova L."/>
            <person name="Cervantes-Badillo M.G."/>
            <person name="Challacombe J."/>
            <person name="Chertkov O."/>
            <person name="McCluskey K."/>
            <person name="Coulpier F."/>
            <person name="Deshpande N."/>
            <person name="von Doehren H."/>
            <person name="Ebbole D.J."/>
            <person name="Esquivel-Naranjo E.U."/>
            <person name="Fekete E."/>
            <person name="Flipphi M."/>
            <person name="Glaser F."/>
            <person name="Gomez-Rodriguez E.Y."/>
            <person name="Gruber S."/>
            <person name="Han C."/>
            <person name="Henrissat B."/>
            <person name="Hermosa R."/>
            <person name="Hernandez-Onate M."/>
            <person name="Karaffa L."/>
            <person name="Kosti I."/>
            <person name="Le Crom S."/>
            <person name="Lindquist E."/>
            <person name="Lucas S."/>
            <person name="Luebeck M."/>
            <person name="Luebeck P.S."/>
            <person name="Margeot A."/>
            <person name="Metz B."/>
            <person name="Misra M."/>
            <person name="Nevalainen H."/>
            <person name="Omann M."/>
            <person name="Packer N."/>
            <person name="Perrone G."/>
            <person name="Uresti-Rivera E.E."/>
            <person name="Salamov A."/>
            <person name="Schmoll M."/>
            <person name="Seiboth B."/>
            <person name="Shapiro H."/>
            <person name="Sukno S."/>
            <person name="Tamayo-Ramos J.A."/>
            <person name="Tisch D."/>
            <person name="Wiest A."/>
            <person name="Wilkinson H.H."/>
            <person name="Zhang M."/>
            <person name="Coutinho P.M."/>
            <person name="Kenerley C.M."/>
            <person name="Monte E."/>
            <person name="Baker S.E."/>
            <person name="Grigoriev I.V."/>
        </authorList>
    </citation>
    <scope>NUCLEOTIDE SEQUENCE [LARGE SCALE GENOMIC DNA]</scope>
    <source>
        <strain evidence="3">ATCC 20476 / IMI 206040</strain>
    </source>
</reference>
<dbReference type="HOGENOM" id="CLU_427025_0_0_1"/>
<dbReference type="eggNOG" id="ENOG502SQ1Q">
    <property type="taxonomic scope" value="Eukaryota"/>
</dbReference>
<dbReference type="Proteomes" id="UP000005426">
    <property type="component" value="Unassembled WGS sequence"/>
</dbReference>
<name>G9NFS2_HYPAI</name>
<proteinExistence type="predicted"/>
<evidence type="ECO:0000259" key="1">
    <source>
        <dbReference type="Pfam" id="PF06985"/>
    </source>
</evidence>
<protein>
    <recommendedName>
        <fullName evidence="1">Heterokaryon incompatibility domain-containing protein</fullName>
    </recommendedName>
</protein>